<reference evidence="3" key="1">
    <citation type="submission" date="2020-06" db="EMBL/GenBank/DDBJ databases">
        <authorList>
            <person name="Li T."/>
            <person name="Hu X."/>
            <person name="Zhang T."/>
            <person name="Song X."/>
            <person name="Zhang H."/>
            <person name="Dai N."/>
            <person name="Sheng W."/>
            <person name="Hou X."/>
            <person name="Wei L."/>
        </authorList>
    </citation>
    <scope>NUCLEOTIDE SEQUENCE</scope>
    <source>
        <strain evidence="3">KEN1</strain>
        <tissue evidence="3">Leaf</tissue>
    </source>
</reference>
<dbReference type="Gene3D" id="3.60.10.10">
    <property type="entry name" value="Endonuclease/exonuclease/phosphatase"/>
    <property type="match status" value="1"/>
</dbReference>
<name>A0AAW2WDQ1_9LAMI</name>
<dbReference type="EMBL" id="JACGWN010000008">
    <property type="protein sequence ID" value="KAL0439828.1"/>
    <property type="molecule type" value="Genomic_DNA"/>
</dbReference>
<dbReference type="Pfam" id="PF13966">
    <property type="entry name" value="zf-RVT"/>
    <property type="match status" value="1"/>
</dbReference>
<gene>
    <name evidence="3" type="ORF">Slati_2465800</name>
</gene>
<reference evidence="3" key="2">
    <citation type="journal article" date="2024" name="Plant">
        <title>Genomic evolution and insights into agronomic trait innovations of Sesamum species.</title>
        <authorList>
            <person name="Miao H."/>
            <person name="Wang L."/>
            <person name="Qu L."/>
            <person name="Liu H."/>
            <person name="Sun Y."/>
            <person name="Le M."/>
            <person name="Wang Q."/>
            <person name="Wei S."/>
            <person name="Zheng Y."/>
            <person name="Lin W."/>
            <person name="Duan Y."/>
            <person name="Cao H."/>
            <person name="Xiong S."/>
            <person name="Wang X."/>
            <person name="Wei L."/>
            <person name="Li C."/>
            <person name="Ma Q."/>
            <person name="Ju M."/>
            <person name="Zhao R."/>
            <person name="Li G."/>
            <person name="Mu C."/>
            <person name="Tian Q."/>
            <person name="Mei H."/>
            <person name="Zhang T."/>
            <person name="Gao T."/>
            <person name="Zhang H."/>
        </authorList>
    </citation>
    <scope>NUCLEOTIDE SEQUENCE</scope>
    <source>
        <strain evidence="3">KEN1</strain>
    </source>
</reference>
<feature type="compositionally biased region" description="Acidic residues" evidence="1">
    <location>
        <begin position="24"/>
        <end position="34"/>
    </location>
</feature>
<dbReference type="PANTHER" id="PTHR33116">
    <property type="entry name" value="REVERSE TRANSCRIPTASE ZINC-BINDING DOMAIN-CONTAINING PROTEIN-RELATED-RELATED"/>
    <property type="match status" value="1"/>
</dbReference>
<dbReference type="Pfam" id="PF00078">
    <property type="entry name" value="RVT_1"/>
    <property type="match status" value="1"/>
</dbReference>
<dbReference type="InterPro" id="IPR036691">
    <property type="entry name" value="Endo/exonu/phosph_ase_sf"/>
</dbReference>
<comment type="caution">
    <text evidence="3">The sequence shown here is derived from an EMBL/GenBank/DDBJ whole genome shotgun (WGS) entry which is preliminary data.</text>
</comment>
<evidence type="ECO:0000313" key="3">
    <source>
        <dbReference type="EMBL" id="KAL0439828.1"/>
    </source>
</evidence>
<accession>A0AAW2WDQ1</accession>
<organism evidence="3">
    <name type="scientific">Sesamum latifolium</name>
    <dbReference type="NCBI Taxonomy" id="2727402"/>
    <lineage>
        <taxon>Eukaryota</taxon>
        <taxon>Viridiplantae</taxon>
        <taxon>Streptophyta</taxon>
        <taxon>Embryophyta</taxon>
        <taxon>Tracheophyta</taxon>
        <taxon>Spermatophyta</taxon>
        <taxon>Magnoliopsida</taxon>
        <taxon>eudicotyledons</taxon>
        <taxon>Gunneridae</taxon>
        <taxon>Pentapetalae</taxon>
        <taxon>asterids</taxon>
        <taxon>lamiids</taxon>
        <taxon>Lamiales</taxon>
        <taxon>Pedaliaceae</taxon>
        <taxon>Sesamum</taxon>
    </lineage>
</organism>
<dbReference type="PANTHER" id="PTHR33116:SF78">
    <property type="entry name" value="OS12G0587133 PROTEIN"/>
    <property type="match status" value="1"/>
</dbReference>
<dbReference type="InterPro" id="IPR043502">
    <property type="entry name" value="DNA/RNA_pol_sf"/>
</dbReference>
<dbReference type="PROSITE" id="PS50878">
    <property type="entry name" value="RT_POL"/>
    <property type="match status" value="1"/>
</dbReference>
<dbReference type="InterPro" id="IPR026960">
    <property type="entry name" value="RVT-Znf"/>
</dbReference>
<protein>
    <submittedName>
        <fullName evidence="3">LINE-1 retrotransposable element O protein</fullName>
    </submittedName>
</protein>
<feature type="domain" description="Reverse transcriptase" evidence="2">
    <location>
        <begin position="814"/>
        <end position="1057"/>
    </location>
</feature>
<dbReference type="SUPFAM" id="SSF56672">
    <property type="entry name" value="DNA/RNA polymerases"/>
    <property type="match status" value="1"/>
</dbReference>
<dbReference type="CDD" id="cd01650">
    <property type="entry name" value="RT_nLTR_like"/>
    <property type="match status" value="1"/>
</dbReference>
<dbReference type="InterPro" id="IPR000477">
    <property type="entry name" value="RT_dom"/>
</dbReference>
<dbReference type="SUPFAM" id="SSF56219">
    <property type="entry name" value="DNase I-like"/>
    <property type="match status" value="1"/>
</dbReference>
<proteinExistence type="predicted"/>
<feature type="region of interest" description="Disordered" evidence="1">
    <location>
        <begin position="24"/>
        <end position="59"/>
    </location>
</feature>
<evidence type="ECO:0000256" key="1">
    <source>
        <dbReference type="SAM" id="MobiDB-lite"/>
    </source>
</evidence>
<evidence type="ECO:0000259" key="2">
    <source>
        <dbReference type="PROSITE" id="PS50878"/>
    </source>
</evidence>
<sequence length="1380" mass="153431">MLSSLTHITPYTHTSPNHALEAADTADEDGDDGPVDGKHGGDGPPMTERGDGVPSGVHMPRDFNLTEFLSLANRVVDEGDTGSWAALRDLQQRWVEKFGDGSFTLPVGGGALKPVATRPATPFPPQPLRVPRRAYRNLTLAPPSRVSIEQERAPIVIPSPSATCFPLSDIPRRLILPEHGVSDSVSPPADAPPPRVLEGPHETLAMETRVFPSAPLVDPLSPSHDTNGDIVHPSVIRSCDTTLSNTSTPPAASPPAASIYIGNVPLATDSNSFDKIAAAFNNSSRKTLSFIPPSLQNGEVVVRPSLQAIRDGSRRWSTTAVGYFMVDLWTTEVLQSPMNSEPVVHVEPNASRSSFDSVSNSVDRGDKEVAVYWFVGDSVSALNVARVQRGILPQWSWYVDYTGPGNRIWLAWDDEFLGLDVLEVDAQCVHCKAFIRCIHTHVLLTIVYGVNDVVGWRMLWSNLARISPTVGDAPWLVGGDFNTVLDSEVCRHSGDIRGAAEDFQACLHDTGLIHLPMQGEWFTWHNCSSDSRSLWKRLDHFLVNDCWLGCWPNTYYASLNARTSDHSPLVLRGNIPYQSVSMFRFDNYLTLSSDFTPSVQSIWQHHIVGTAMFAVTRKLKALKPIFRAQRQKKGDLSNNVKLAASFLDAAQILLARDRCSPLLLQLEFCCKMILRLATKLEQHMLHQRAKIAWMKGGDQCSRIFFRKVARRRSSRSIFQITDSTGQVLTNQTDVVNEFITYYQTLLGGVRQGRLIDFLRPWARHIISEEEALLLMLPVTPEEVKQVVFDIDEVQAPGPDGYSSGFFKTAWPIVGEEVTRAIMDFFVTGRMRGILDKLISPSQNAFVPGRSIGCHLLLTQELFNGYNQQHLPPRCALKVDIRKAYDTVEWDFLSTVLKLFGFPERFILWIEECVTSPSFSVCLNGSPHGFFKGARGLRQGDPMSPYLFVLVMEVLNLILQQIIAQTGGFSFHWRCEELQLFQLGFADDLLLFSRADTASVHIFIQGLTVFVDLSGLHVNPQKSHLILSRSAAVDRDTLLSILDFREGLLPLRYLGLPLLASRLSIADCKPILLKIDSRIKGWDGIMLSFAGQVQLIKSVLTALQVYWAMAFILPKMIIREIEKRLRSFLWKGCTGVGYAKVYWQQTGPHYGWTGFFSIVFGAPPFGRSVIALDHGVGGNWFDYGIGSGNTFSLWHDPWHELGPIILRFPLGPQHSSTSATALLSTVIVDGNWGWPSITNMESIEITHSLPLIHGGADRILWKGTGGSFSPAAAYDVFHPLGPKVGWSSLLVGTFKIPRHLFILWLAILGRLSTLDKPCLQHLGTDCVLCQTTIPETHDHLFFRCHFATECLSEMQRVVRFHWPHLVGPSGGPRRGGLGNML</sequence>